<dbReference type="InterPro" id="IPR050187">
    <property type="entry name" value="Lipid_Phosphate_FormReg"/>
</dbReference>
<keyword evidence="11" id="KW-0594">Phospholipid biosynthesis</keyword>
<evidence type="ECO:0000259" key="13">
    <source>
        <dbReference type="PROSITE" id="PS50146"/>
    </source>
</evidence>
<evidence type="ECO:0000256" key="6">
    <source>
        <dbReference type="ARBA" id="ARBA00022741"/>
    </source>
</evidence>
<dbReference type="AlphaFoldDB" id="A0A1L8MNV9"/>
<keyword evidence="3" id="KW-0444">Lipid biosynthesis</keyword>
<dbReference type="OrthoDB" id="142078at2"/>
<evidence type="ECO:0000256" key="12">
    <source>
        <dbReference type="ARBA" id="ARBA00023264"/>
    </source>
</evidence>
<dbReference type="Pfam" id="PF00781">
    <property type="entry name" value="DAGK_cat"/>
    <property type="match status" value="1"/>
</dbReference>
<dbReference type="Proteomes" id="UP000182015">
    <property type="component" value="Unassembled WGS sequence"/>
</dbReference>
<dbReference type="SUPFAM" id="SSF111331">
    <property type="entry name" value="NAD kinase/diacylglycerol kinase-like"/>
    <property type="match status" value="1"/>
</dbReference>
<dbReference type="InterPro" id="IPR001206">
    <property type="entry name" value="Diacylglycerol_kinase_cat_dom"/>
</dbReference>
<dbReference type="EMBL" id="LZDD01000001">
    <property type="protein sequence ID" value="OJF72433.1"/>
    <property type="molecule type" value="Genomic_DNA"/>
</dbReference>
<evidence type="ECO:0000256" key="8">
    <source>
        <dbReference type="ARBA" id="ARBA00022840"/>
    </source>
</evidence>
<keyword evidence="15" id="KW-1185">Reference proteome</keyword>
<evidence type="ECO:0000313" key="15">
    <source>
        <dbReference type="Proteomes" id="UP000182015"/>
    </source>
</evidence>
<evidence type="ECO:0000256" key="1">
    <source>
        <dbReference type="ARBA" id="ARBA00001946"/>
    </source>
</evidence>
<dbReference type="Gene3D" id="3.40.50.10330">
    <property type="entry name" value="Probable inorganic polyphosphate/atp-NAD kinase, domain 1"/>
    <property type="match status" value="1"/>
</dbReference>
<comment type="cofactor">
    <cofactor evidence="1">
        <name>Mg(2+)</name>
        <dbReference type="ChEBI" id="CHEBI:18420"/>
    </cofactor>
</comment>
<dbReference type="NCBIfam" id="TIGR00147">
    <property type="entry name" value="YegS/Rv2252/BmrU family lipid kinase"/>
    <property type="match status" value="1"/>
</dbReference>
<dbReference type="Pfam" id="PF19279">
    <property type="entry name" value="YegS_C"/>
    <property type="match status" value="1"/>
</dbReference>
<dbReference type="InterPro" id="IPR045540">
    <property type="entry name" value="YegS/DAGK_C"/>
</dbReference>
<dbReference type="InterPro" id="IPR005218">
    <property type="entry name" value="Diacylglycerol/lipid_kinase"/>
</dbReference>
<dbReference type="GO" id="GO:0004143">
    <property type="term" value="F:ATP-dependent diacylglycerol kinase activity"/>
    <property type="evidence" value="ECO:0007669"/>
    <property type="project" value="TreeGrafter"/>
</dbReference>
<evidence type="ECO:0000256" key="3">
    <source>
        <dbReference type="ARBA" id="ARBA00022516"/>
    </source>
</evidence>
<evidence type="ECO:0000256" key="2">
    <source>
        <dbReference type="ARBA" id="ARBA00005983"/>
    </source>
</evidence>
<evidence type="ECO:0000256" key="10">
    <source>
        <dbReference type="ARBA" id="ARBA00023098"/>
    </source>
</evidence>
<comment type="caution">
    <text evidence="14">The sequence shown here is derived from an EMBL/GenBank/DDBJ whole genome shotgun (WGS) entry which is preliminary data.</text>
</comment>
<dbReference type="GO" id="GO:0008654">
    <property type="term" value="P:phospholipid biosynthetic process"/>
    <property type="evidence" value="ECO:0007669"/>
    <property type="project" value="UniProtKB-KW"/>
</dbReference>
<keyword evidence="10" id="KW-0443">Lipid metabolism</keyword>
<evidence type="ECO:0000256" key="11">
    <source>
        <dbReference type="ARBA" id="ARBA00023209"/>
    </source>
</evidence>
<dbReference type="STRING" id="1856638.A9Q68_02510"/>
<evidence type="ECO:0000256" key="4">
    <source>
        <dbReference type="ARBA" id="ARBA00022679"/>
    </source>
</evidence>
<gene>
    <name evidence="14" type="ORF">A9Q68_02510</name>
</gene>
<dbReference type="RefSeq" id="WP_071793089.1">
    <property type="nucleotide sequence ID" value="NZ_LZDD01000001.1"/>
</dbReference>
<dbReference type="InterPro" id="IPR017438">
    <property type="entry name" value="ATP-NAD_kinase_N"/>
</dbReference>
<dbReference type="PROSITE" id="PS50146">
    <property type="entry name" value="DAGK"/>
    <property type="match status" value="1"/>
</dbReference>
<keyword evidence="5" id="KW-0479">Metal-binding</keyword>
<evidence type="ECO:0000256" key="7">
    <source>
        <dbReference type="ARBA" id="ARBA00022777"/>
    </source>
</evidence>
<evidence type="ECO:0000256" key="5">
    <source>
        <dbReference type="ARBA" id="ARBA00022723"/>
    </source>
</evidence>
<dbReference type="SMART" id="SM00046">
    <property type="entry name" value="DAGKc"/>
    <property type="match status" value="1"/>
</dbReference>
<dbReference type="Gene3D" id="2.60.200.40">
    <property type="match status" value="1"/>
</dbReference>
<protein>
    <submittedName>
        <fullName evidence="14">Diacylglycerol kinase</fullName>
    </submittedName>
</protein>
<keyword evidence="9" id="KW-0460">Magnesium</keyword>
<organism evidence="14 15">
    <name type="scientific">Streptococcus bovimastitidis</name>
    <dbReference type="NCBI Taxonomy" id="1856638"/>
    <lineage>
        <taxon>Bacteria</taxon>
        <taxon>Bacillati</taxon>
        <taxon>Bacillota</taxon>
        <taxon>Bacilli</taxon>
        <taxon>Lactobacillales</taxon>
        <taxon>Streptococcaceae</taxon>
        <taxon>Streptococcus</taxon>
    </lineage>
</organism>
<sequence>MASVHVFFNPISGKNKDKELLEQIKNSFMEKGFDEGEISFVFPISPKDAFQQAKKASQNKVEYVIPIGGDGTINKIIAGVYEGGNQSKIGLIPSGTVNNFAKALAIPLTVEAAIDVIVQGRDQKVDICKVNDHYMISSLTLGLLADIATNVTPQAKRKFGPLAFAKDSFRILRRNRSYYLRLDDGKKIFPIKTKFLLITMTNMIGGFPSFSPSALINDGLIQIYTMKKVSFFKFLFHINDFRKGDFSKAHEITHFSTSQLTIEPLKIRTLMLPRTRVDGDKDDFVPVSLEVLHEAITVRVP</sequence>
<dbReference type="GO" id="GO:0046872">
    <property type="term" value="F:metal ion binding"/>
    <property type="evidence" value="ECO:0007669"/>
    <property type="project" value="UniProtKB-KW"/>
</dbReference>
<feature type="domain" description="DAGKc" evidence="13">
    <location>
        <begin position="1"/>
        <end position="134"/>
    </location>
</feature>
<keyword evidence="6" id="KW-0547">Nucleotide-binding</keyword>
<dbReference type="PANTHER" id="PTHR12358:SF106">
    <property type="entry name" value="LIPID KINASE YEGS"/>
    <property type="match status" value="1"/>
</dbReference>
<proteinExistence type="inferred from homology"/>
<keyword evidence="8" id="KW-0067">ATP-binding</keyword>
<evidence type="ECO:0000256" key="9">
    <source>
        <dbReference type="ARBA" id="ARBA00022842"/>
    </source>
</evidence>
<dbReference type="GO" id="GO:0005886">
    <property type="term" value="C:plasma membrane"/>
    <property type="evidence" value="ECO:0007669"/>
    <property type="project" value="TreeGrafter"/>
</dbReference>
<dbReference type="InterPro" id="IPR016064">
    <property type="entry name" value="NAD/diacylglycerol_kinase_sf"/>
</dbReference>
<keyword evidence="12" id="KW-1208">Phospholipid metabolism</keyword>
<name>A0A1L8MNV9_9STRE</name>
<dbReference type="PANTHER" id="PTHR12358">
    <property type="entry name" value="SPHINGOSINE KINASE"/>
    <property type="match status" value="1"/>
</dbReference>
<keyword evidence="7 14" id="KW-0418">Kinase</keyword>
<accession>A0A1L8MNV9</accession>
<dbReference type="GO" id="GO:0005524">
    <property type="term" value="F:ATP binding"/>
    <property type="evidence" value="ECO:0007669"/>
    <property type="project" value="UniProtKB-KW"/>
</dbReference>
<evidence type="ECO:0000313" key="14">
    <source>
        <dbReference type="EMBL" id="OJF72433.1"/>
    </source>
</evidence>
<reference evidence="15" key="1">
    <citation type="submission" date="2016-06" db="EMBL/GenBank/DDBJ databases">
        <authorList>
            <person name="de Vries S.P.W."/>
            <person name="Hadjirin N.F."/>
            <person name="Lay E.M."/>
            <person name="Zadoks R.N."/>
            <person name="Peacock S.J."/>
            <person name="Parkhill J."/>
            <person name="Grant A.J."/>
            <person name="Mcdougall S."/>
            <person name="Holmes M.A."/>
        </authorList>
    </citation>
    <scope>NUCLEOTIDE SEQUENCE [LARGE SCALE GENOMIC DNA]</scope>
    <source>
        <strain evidence="15">NZ1587</strain>
    </source>
</reference>
<keyword evidence="4" id="KW-0808">Transferase</keyword>
<comment type="similarity">
    <text evidence="2">Belongs to the diacylglycerol/lipid kinase family.</text>
</comment>